<reference evidence="2 3" key="1">
    <citation type="journal article" date="2015" name="Stand. Genomic Sci.">
        <title>Genomic Encyclopedia of Bacterial and Archaeal Type Strains, Phase III: the genomes of soil and plant-associated and newly described type strains.</title>
        <authorList>
            <person name="Whitman W.B."/>
            <person name="Woyke T."/>
            <person name="Klenk H.P."/>
            <person name="Zhou Y."/>
            <person name="Lilburn T.G."/>
            <person name="Beck B.J."/>
            <person name="De Vos P."/>
            <person name="Vandamme P."/>
            <person name="Eisen J.A."/>
            <person name="Garrity G."/>
            <person name="Hugenholtz P."/>
            <person name="Kyrpides N.C."/>
        </authorList>
    </citation>
    <scope>NUCLEOTIDE SEQUENCE [LARGE SCALE GENOMIC DNA]</scope>
    <source>
        <strain evidence="2 3">VKM Ac-2538</strain>
    </source>
</reference>
<feature type="transmembrane region" description="Helical" evidence="1">
    <location>
        <begin position="155"/>
        <end position="179"/>
    </location>
</feature>
<sequence length="229" mass="25555">MRMITVDDPWPPALDQGSMSSLPAGQIASLYDRLLDRLKEINDASRKSILGLLLVTTAVELLNRAAISNVAIGGFEVSDLSVVRKILPMVAAYFIYDLVVHGFRFYYTRAVVSEIDRIYSSQLSAHRLTRISYPIAPSLFGPLAWYQSKSSMFPIVAAFNVVLRAGTVLTPLLLELWWYTKLFNTFGLDDVLLWVSSSLSAAFIAFAAVLVVEGVKRGVLRRENFFQGR</sequence>
<accession>A0ABY2BKH8</accession>
<keyword evidence="1" id="KW-0472">Membrane</keyword>
<comment type="caution">
    <text evidence="2">The sequence shown here is derived from an EMBL/GenBank/DDBJ whole genome shotgun (WGS) entry which is preliminary data.</text>
</comment>
<gene>
    <name evidence="2" type="ORF">EV644_106432</name>
</gene>
<proteinExistence type="predicted"/>
<dbReference type="Proteomes" id="UP000295818">
    <property type="component" value="Unassembled WGS sequence"/>
</dbReference>
<keyword evidence="1" id="KW-1133">Transmembrane helix</keyword>
<evidence type="ECO:0000313" key="2">
    <source>
        <dbReference type="EMBL" id="TCO23123.1"/>
    </source>
</evidence>
<feature type="transmembrane region" description="Helical" evidence="1">
    <location>
        <begin position="49"/>
        <end position="66"/>
    </location>
</feature>
<keyword evidence="1" id="KW-0812">Transmembrane</keyword>
<evidence type="ECO:0000256" key="1">
    <source>
        <dbReference type="SAM" id="Phobius"/>
    </source>
</evidence>
<feature type="transmembrane region" description="Helical" evidence="1">
    <location>
        <begin position="191"/>
        <end position="212"/>
    </location>
</feature>
<evidence type="ECO:0000313" key="3">
    <source>
        <dbReference type="Proteomes" id="UP000295818"/>
    </source>
</evidence>
<feature type="transmembrane region" description="Helical" evidence="1">
    <location>
        <begin position="86"/>
        <end position="107"/>
    </location>
</feature>
<keyword evidence="3" id="KW-1185">Reference proteome</keyword>
<protein>
    <submittedName>
        <fullName evidence="2">Uncharacterized protein</fullName>
    </submittedName>
</protein>
<dbReference type="EMBL" id="SLWM01000006">
    <property type="protein sequence ID" value="TCO23123.1"/>
    <property type="molecule type" value="Genomic_DNA"/>
</dbReference>
<organism evidence="2 3">
    <name type="scientific">Kribbella orskensis</name>
    <dbReference type="NCBI Taxonomy" id="2512216"/>
    <lineage>
        <taxon>Bacteria</taxon>
        <taxon>Bacillati</taxon>
        <taxon>Actinomycetota</taxon>
        <taxon>Actinomycetes</taxon>
        <taxon>Propionibacteriales</taxon>
        <taxon>Kribbellaceae</taxon>
        <taxon>Kribbella</taxon>
    </lineage>
</organism>
<name>A0ABY2BKH8_9ACTN</name>